<dbReference type="RefSeq" id="WP_311665000.1">
    <property type="nucleotide sequence ID" value="NZ_JAVREO010000002.1"/>
</dbReference>
<dbReference type="Pfam" id="PF00392">
    <property type="entry name" value="GntR"/>
    <property type="match status" value="1"/>
</dbReference>
<keyword evidence="1" id="KW-0805">Transcription regulation</keyword>
<dbReference type="SUPFAM" id="SSF64288">
    <property type="entry name" value="Chorismate lyase-like"/>
    <property type="match status" value="1"/>
</dbReference>
<dbReference type="SMART" id="SM00866">
    <property type="entry name" value="UTRA"/>
    <property type="match status" value="1"/>
</dbReference>
<dbReference type="InterPro" id="IPR028978">
    <property type="entry name" value="Chorismate_lyase_/UTRA_dom_sf"/>
</dbReference>
<reference evidence="6" key="1">
    <citation type="submission" date="2023-07" db="EMBL/GenBank/DDBJ databases">
        <title>30 novel species of actinomycetes from the DSMZ collection.</title>
        <authorList>
            <person name="Nouioui I."/>
        </authorList>
    </citation>
    <scope>NUCLEOTIDE SEQUENCE [LARGE SCALE GENOMIC DNA]</scope>
    <source>
        <strain evidence="6">DSM 44915</strain>
    </source>
</reference>
<dbReference type="InterPro" id="IPR036388">
    <property type="entry name" value="WH-like_DNA-bd_sf"/>
</dbReference>
<comment type="caution">
    <text evidence="5">The sequence shown here is derived from an EMBL/GenBank/DDBJ whole genome shotgun (WGS) entry which is preliminary data.</text>
</comment>
<dbReference type="Gene3D" id="3.40.1410.10">
    <property type="entry name" value="Chorismate lyase-like"/>
    <property type="match status" value="1"/>
</dbReference>
<dbReference type="PROSITE" id="PS50949">
    <property type="entry name" value="HTH_GNTR"/>
    <property type="match status" value="1"/>
</dbReference>
<dbReference type="InterPro" id="IPR011663">
    <property type="entry name" value="UTRA"/>
</dbReference>
<accession>A0ABU2JMU6</accession>
<dbReference type="PANTHER" id="PTHR44846">
    <property type="entry name" value="MANNOSYL-D-GLYCERATE TRANSPORT/METABOLISM SYSTEM REPRESSOR MNGR-RELATED"/>
    <property type="match status" value="1"/>
</dbReference>
<dbReference type="SMART" id="SM00345">
    <property type="entry name" value="HTH_GNTR"/>
    <property type="match status" value="1"/>
</dbReference>
<evidence type="ECO:0000259" key="4">
    <source>
        <dbReference type="PROSITE" id="PS50949"/>
    </source>
</evidence>
<evidence type="ECO:0000256" key="1">
    <source>
        <dbReference type="ARBA" id="ARBA00023015"/>
    </source>
</evidence>
<feature type="domain" description="HTH gntR-type" evidence="4">
    <location>
        <begin position="2"/>
        <end position="70"/>
    </location>
</feature>
<evidence type="ECO:0000256" key="2">
    <source>
        <dbReference type="ARBA" id="ARBA00023125"/>
    </source>
</evidence>
<proteinExistence type="predicted"/>
<dbReference type="InterPro" id="IPR036390">
    <property type="entry name" value="WH_DNA-bd_sf"/>
</dbReference>
<dbReference type="PANTHER" id="PTHR44846:SF17">
    <property type="entry name" value="GNTR-FAMILY TRANSCRIPTIONAL REGULATOR"/>
    <property type="match status" value="1"/>
</dbReference>
<dbReference type="CDD" id="cd07377">
    <property type="entry name" value="WHTH_GntR"/>
    <property type="match status" value="1"/>
</dbReference>
<keyword evidence="6" id="KW-1185">Reference proteome</keyword>
<protein>
    <submittedName>
        <fullName evidence="5">GntR family transcriptional regulator</fullName>
    </submittedName>
</protein>
<keyword evidence="2" id="KW-0238">DNA-binding</keyword>
<dbReference type="Pfam" id="PF07702">
    <property type="entry name" value="UTRA"/>
    <property type="match status" value="1"/>
</dbReference>
<dbReference type="Gene3D" id="1.10.10.10">
    <property type="entry name" value="Winged helix-like DNA-binding domain superfamily/Winged helix DNA-binding domain"/>
    <property type="match status" value="1"/>
</dbReference>
<evidence type="ECO:0000313" key="6">
    <source>
        <dbReference type="Proteomes" id="UP001183410"/>
    </source>
</evidence>
<dbReference type="InterPro" id="IPR000524">
    <property type="entry name" value="Tscrpt_reg_HTH_GntR"/>
</dbReference>
<gene>
    <name evidence="5" type="ORF">RM844_04600</name>
</gene>
<name>A0ABU2JMU6_9ACTN</name>
<dbReference type="SUPFAM" id="SSF46785">
    <property type="entry name" value="Winged helix' DNA-binding domain"/>
    <property type="match status" value="1"/>
</dbReference>
<organism evidence="5 6">
    <name type="scientific">Streptomyces chisholmiae</name>
    <dbReference type="NCBI Taxonomy" id="3075540"/>
    <lineage>
        <taxon>Bacteria</taxon>
        <taxon>Bacillati</taxon>
        <taxon>Actinomycetota</taxon>
        <taxon>Actinomycetes</taxon>
        <taxon>Kitasatosporales</taxon>
        <taxon>Streptomycetaceae</taxon>
        <taxon>Streptomyces</taxon>
    </lineage>
</organism>
<dbReference type="Proteomes" id="UP001183410">
    <property type="component" value="Unassembled WGS sequence"/>
</dbReference>
<sequence length="263" mass="30024">MPKAYEEIADDLRRQIEDGTWQPGDRLPSEEELRRTYDKGVPTIRQALAELQTEGLIDKRHGKGTFVRVPRRAVLRTNERHQWEKSRARELEEVRAQTGVTEHDTGLTVNDLVFSARYHEIEADEELAELFDVPVGTALVERVYRTRYAVEPAPFNLTHSYLVRDLVAANPDLLDETKEPWPGGTHNQLHTVGIELDQIVEEIIAARPPTQDEARELGMAPGMAVIHLRKKCVDVEGRVVELSNITLPGDRTQLKFVTPLERW</sequence>
<evidence type="ECO:0000313" key="5">
    <source>
        <dbReference type="EMBL" id="MDT0265568.1"/>
    </source>
</evidence>
<keyword evidence="3" id="KW-0804">Transcription</keyword>
<evidence type="ECO:0000256" key="3">
    <source>
        <dbReference type="ARBA" id="ARBA00023163"/>
    </source>
</evidence>
<dbReference type="InterPro" id="IPR050679">
    <property type="entry name" value="Bact_HTH_transcr_reg"/>
</dbReference>
<dbReference type="EMBL" id="JAVREO010000002">
    <property type="protein sequence ID" value="MDT0265568.1"/>
    <property type="molecule type" value="Genomic_DNA"/>
</dbReference>